<dbReference type="Proteomes" id="UP000006320">
    <property type="component" value="Unassembled WGS sequence"/>
</dbReference>
<reference evidence="3 4" key="1">
    <citation type="journal article" date="2017" name="Antonie Van Leeuwenhoek">
        <title>Rhizobium rhizosphaerae sp. nov., a novel species isolated from rice rhizosphere.</title>
        <authorList>
            <person name="Zhao J.J."/>
            <person name="Zhang J."/>
            <person name="Zhang R.J."/>
            <person name="Zhang C.W."/>
            <person name="Yin H.Q."/>
            <person name="Zhang X.X."/>
        </authorList>
    </citation>
    <scope>NUCLEOTIDE SEQUENCE [LARGE SCALE GENOMIC DNA]</scope>
    <source>
        <strain evidence="3 4">S18K6</strain>
    </source>
</reference>
<protein>
    <recommendedName>
        <fullName evidence="2">Tyr recombinase domain-containing protein</fullName>
    </recommendedName>
</protein>
<dbReference type="GO" id="GO:0015074">
    <property type="term" value="P:DNA integration"/>
    <property type="evidence" value="ECO:0007669"/>
    <property type="project" value="InterPro"/>
</dbReference>
<dbReference type="Gene3D" id="1.10.443.10">
    <property type="entry name" value="Intergrase catalytic core"/>
    <property type="match status" value="1"/>
</dbReference>
<proteinExistence type="predicted"/>
<dbReference type="EMBL" id="BAEM01000006">
    <property type="protein sequence ID" value="GAC08257.1"/>
    <property type="molecule type" value="Genomic_DNA"/>
</dbReference>
<dbReference type="SUPFAM" id="SSF56349">
    <property type="entry name" value="DNA breaking-rejoining enzymes"/>
    <property type="match status" value="1"/>
</dbReference>
<sequence length="253" mass="28062">MAIRGRASVLSEEDWERVFNAILKNRHPEKNTAIMKLSKHLGLKAQEIVAIRINDIAILEGNDGLNKRALTLRKELRIAPRATPENRSRSKYTRKSLTFTISEFNATIENVVSLVKSDITVDPTDFYPAVKKKSSTPRLLPLSEISLVRALNIYLKQRLASSPFLKNTDPLFVSQKGGAYSPNTLQEHMALILKDWAGISKATSNSGRRGLVTNVLETHGVIVAQKVAGNRSLSSVAISYNDANKSNSKKIKK</sequence>
<name>A0AAV3UT60_9ALTE</name>
<dbReference type="GO" id="GO:0003677">
    <property type="term" value="F:DNA binding"/>
    <property type="evidence" value="ECO:0007669"/>
    <property type="project" value="InterPro"/>
</dbReference>
<gene>
    <name evidence="3" type="ORF">GCHA_0292</name>
</gene>
<dbReference type="GO" id="GO:0006310">
    <property type="term" value="P:DNA recombination"/>
    <property type="evidence" value="ECO:0007669"/>
    <property type="project" value="UniProtKB-KW"/>
</dbReference>
<dbReference type="InterPro" id="IPR013762">
    <property type="entry name" value="Integrase-like_cat_sf"/>
</dbReference>
<comment type="caution">
    <text evidence="3">The sequence shown here is derived from an EMBL/GenBank/DDBJ whole genome shotgun (WGS) entry which is preliminary data.</text>
</comment>
<evidence type="ECO:0000313" key="3">
    <source>
        <dbReference type="EMBL" id="GAC08257.1"/>
    </source>
</evidence>
<dbReference type="PROSITE" id="PS51898">
    <property type="entry name" value="TYR_RECOMBINASE"/>
    <property type="match status" value="1"/>
</dbReference>
<dbReference type="InterPro" id="IPR011010">
    <property type="entry name" value="DNA_brk_join_enz"/>
</dbReference>
<feature type="domain" description="Tyr recombinase" evidence="2">
    <location>
        <begin position="5"/>
        <end position="253"/>
    </location>
</feature>
<evidence type="ECO:0000256" key="1">
    <source>
        <dbReference type="ARBA" id="ARBA00023172"/>
    </source>
</evidence>
<keyword evidence="1" id="KW-0233">DNA recombination</keyword>
<dbReference type="RefSeq" id="WP_007984250.1">
    <property type="nucleotide sequence ID" value="NZ_BAEM01000006.1"/>
</dbReference>
<evidence type="ECO:0000259" key="2">
    <source>
        <dbReference type="PROSITE" id="PS51898"/>
    </source>
</evidence>
<evidence type="ECO:0000313" key="4">
    <source>
        <dbReference type="Proteomes" id="UP000006320"/>
    </source>
</evidence>
<accession>A0AAV3UT60</accession>
<dbReference type="InterPro" id="IPR002104">
    <property type="entry name" value="Integrase_catalytic"/>
</dbReference>
<organism evidence="3 4">
    <name type="scientific">Paraglaciecola chathamensis S18K6</name>
    <dbReference type="NCBI Taxonomy" id="1127672"/>
    <lineage>
        <taxon>Bacteria</taxon>
        <taxon>Pseudomonadati</taxon>
        <taxon>Pseudomonadota</taxon>
        <taxon>Gammaproteobacteria</taxon>
        <taxon>Alteromonadales</taxon>
        <taxon>Alteromonadaceae</taxon>
        <taxon>Paraglaciecola</taxon>
    </lineage>
</organism>
<dbReference type="AlphaFoldDB" id="A0AAV3UT60"/>